<evidence type="ECO:0000259" key="4">
    <source>
        <dbReference type="Pfam" id="PF21517"/>
    </source>
</evidence>
<feature type="region of interest" description="Disordered" evidence="2">
    <location>
        <begin position="187"/>
        <end position="214"/>
    </location>
</feature>
<dbReference type="GO" id="GO:0003677">
    <property type="term" value="F:DNA binding"/>
    <property type="evidence" value="ECO:0007669"/>
    <property type="project" value="InterPro"/>
</dbReference>
<feature type="compositionally biased region" description="Basic residues" evidence="2">
    <location>
        <begin position="188"/>
        <end position="199"/>
    </location>
</feature>
<reference evidence="6" key="1">
    <citation type="submission" date="2022-11" db="UniProtKB">
        <authorList>
            <consortium name="WormBaseParasite"/>
        </authorList>
    </citation>
    <scope>IDENTIFICATION</scope>
</reference>
<feature type="domain" description="Transposable element Tc3 transposase-like DNA-binding HTH" evidence="4">
    <location>
        <begin position="201"/>
        <end position="229"/>
    </location>
</feature>
<feature type="domain" description="Tc3 transposase DNA binding" evidence="3">
    <location>
        <begin position="140"/>
        <end position="188"/>
    </location>
</feature>
<evidence type="ECO:0000313" key="5">
    <source>
        <dbReference type="Proteomes" id="UP000887574"/>
    </source>
</evidence>
<evidence type="ECO:0000256" key="1">
    <source>
        <dbReference type="ARBA" id="ARBA00004123"/>
    </source>
</evidence>
<name>A0A915E231_9BILA</name>
<dbReference type="Proteomes" id="UP000887574">
    <property type="component" value="Unplaced"/>
</dbReference>
<organism evidence="5 6">
    <name type="scientific">Ditylenchus dipsaci</name>
    <dbReference type="NCBI Taxonomy" id="166011"/>
    <lineage>
        <taxon>Eukaryota</taxon>
        <taxon>Metazoa</taxon>
        <taxon>Ecdysozoa</taxon>
        <taxon>Nematoda</taxon>
        <taxon>Chromadorea</taxon>
        <taxon>Rhabditida</taxon>
        <taxon>Tylenchina</taxon>
        <taxon>Tylenchomorpha</taxon>
        <taxon>Sphaerularioidea</taxon>
        <taxon>Anguinidae</taxon>
        <taxon>Anguininae</taxon>
        <taxon>Ditylenchus</taxon>
    </lineage>
</organism>
<dbReference type="InterPro" id="IPR036397">
    <property type="entry name" value="RNaseH_sf"/>
</dbReference>
<evidence type="ECO:0000313" key="6">
    <source>
        <dbReference type="WBParaSite" id="jg25382"/>
    </source>
</evidence>
<dbReference type="Pfam" id="PF11427">
    <property type="entry name" value="HTH_Tnp_Tc3_1"/>
    <property type="match status" value="1"/>
</dbReference>
<dbReference type="Pfam" id="PF21517">
    <property type="entry name" value="HTH_Tnp_Tc3_2_like"/>
    <property type="match status" value="1"/>
</dbReference>
<evidence type="ECO:0000256" key="2">
    <source>
        <dbReference type="SAM" id="MobiDB-lite"/>
    </source>
</evidence>
<dbReference type="Gene3D" id="3.30.420.10">
    <property type="entry name" value="Ribonuclease H-like superfamily/Ribonuclease H"/>
    <property type="match status" value="1"/>
</dbReference>
<dbReference type="GO" id="GO:0005634">
    <property type="term" value="C:nucleus"/>
    <property type="evidence" value="ECO:0007669"/>
    <property type="project" value="UniProtKB-SubCell"/>
</dbReference>
<dbReference type="WBParaSite" id="jg25382">
    <property type="protein sequence ID" value="jg25382"/>
    <property type="gene ID" value="jg25382"/>
</dbReference>
<accession>A0A915E231</accession>
<dbReference type="SUPFAM" id="SSF46689">
    <property type="entry name" value="Homeodomain-like"/>
    <property type="match status" value="2"/>
</dbReference>
<sequence>MKIDKYCIYKLIDDKRKSKYPAVFLTDLSSVPFPNYLRIGTVQLLCCQLTDPTLLHDLKNLKNVFRRLYYGRRISACFHLHFFPAKWINFCVYCYALPSMPSILSLPAMQTSNYVSFIRKPCITSKLFNVDDILNCAMPRGTKLTEREKGQIEALSRVGVGLRAIGRELGRTKCVVKNFFSNPERYGAKKRKGRKRKLSKRDERQISKEASNSTKSANDIKKELKLEVSFLGIVKMNLAPRLLPRHKESRLKFARENMGRNWKTVIFSDEKKFNLDGPDGLNGYWRDLRKEPLYFSKRNFGGGSVMVWAGVSFVGSLTLQFTSSKMKSRDYIEVLNSNLVPYLQRFHRLSLTFQQDNASIHVSKETKSGLMIRKSPFLTGLRALRISISWKTCGNLGSSYLPQQSPVWKRGRARSSNHGSVAANSLEDIQKLVDSIPNRIFQVINRSGGLTDY</sequence>
<evidence type="ECO:0000259" key="3">
    <source>
        <dbReference type="Pfam" id="PF11427"/>
    </source>
</evidence>
<comment type="subcellular location">
    <subcellularLocation>
        <location evidence="1">Nucleus</location>
    </subcellularLocation>
</comment>
<keyword evidence="5" id="KW-1185">Reference proteome</keyword>
<protein>
    <submittedName>
        <fullName evidence="6">Tc3 transposase DNA binding domain-containing protein</fullName>
    </submittedName>
</protein>
<dbReference type="InterPro" id="IPR036388">
    <property type="entry name" value="WH-like_DNA-bd_sf"/>
</dbReference>
<dbReference type="Gene3D" id="1.10.10.10">
    <property type="entry name" value="Winged helix-like DNA-binding domain superfamily/Winged helix DNA-binding domain"/>
    <property type="match status" value="1"/>
</dbReference>
<dbReference type="InterPro" id="IPR009057">
    <property type="entry name" value="Homeodomain-like_sf"/>
</dbReference>
<dbReference type="Gene3D" id="1.10.10.60">
    <property type="entry name" value="Homeodomain-like"/>
    <property type="match status" value="1"/>
</dbReference>
<dbReference type="InterPro" id="IPR048703">
    <property type="entry name" value="Tnp_Tc3-like_HTH"/>
</dbReference>
<dbReference type="InterPro" id="IPR025898">
    <property type="entry name" value="Tc3_transposase_DNA-bd_dom"/>
</dbReference>
<proteinExistence type="predicted"/>
<dbReference type="AlphaFoldDB" id="A0A915E231"/>